<dbReference type="PANTHER" id="PTHR43301">
    <property type="entry name" value="ARABINAN ENDO-1,5-ALPHA-L-ARABINOSIDASE"/>
    <property type="match status" value="1"/>
</dbReference>
<evidence type="ECO:0000256" key="4">
    <source>
        <dbReference type="ARBA" id="ARBA00023295"/>
    </source>
</evidence>
<dbReference type="InterPro" id="IPR050727">
    <property type="entry name" value="GH43_arabinanases"/>
</dbReference>
<comment type="similarity">
    <text evidence="2 5">Belongs to the glycosyl hydrolase 43 family.</text>
</comment>
<evidence type="ECO:0000256" key="2">
    <source>
        <dbReference type="ARBA" id="ARBA00009865"/>
    </source>
</evidence>
<dbReference type="KEGG" id="mbas:ALGA_0421"/>
<dbReference type="InterPro" id="IPR006710">
    <property type="entry name" value="Glyco_hydro_43"/>
</dbReference>
<name>A0A1Y1CER3_9BACT</name>
<evidence type="ECO:0000313" key="6">
    <source>
        <dbReference type="EMBL" id="BAX78815.1"/>
    </source>
</evidence>
<keyword evidence="3 5" id="KW-0378">Hydrolase</keyword>
<dbReference type="AlphaFoldDB" id="A0A1Y1CER3"/>
<dbReference type="RefSeq" id="WP_096427730.1">
    <property type="nucleotide sequence ID" value="NZ_AP018042.1"/>
</dbReference>
<dbReference type="Gene3D" id="2.115.10.20">
    <property type="entry name" value="Glycosyl hydrolase domain, family 43"/>
    <property type="match status" value="1"/>
</dbReference>
<evidence type="ECO:0000313" key="7">
    <source>
        <dbReference type="Proteomes" id="UP000218267"/>
    </source>
</evidence>
<keyword evidence="7" id="KW-1185">Reference proteome</keyword>
<organism evidence="6 7">
    <name type="scientific">Labilibaculum antarcticum</name>
    <dbReference type="NCBI Taxonomy" id="1717717"/>
    <lineage>
        <taxon>Bacteria</taxon>
        <taxon>Pseudomonadati</taxon>
        <taxon>Bacteroidota</taxon>
        <taxon>Bacteroidia</taxon>
        <taxon>Marinilabiliales</taxon>
        <taxon>Marinifilaceae</taxon>
        <taxon>Labilibaculum</taxon>
    </lineage>
</organism>
<protein>
    <submittedName>
        <fullName evidence="6">Uncharacterized protein</fullName>
    </submittedName>
</protein>
<keyword evidence="4 5" id="KW-0326">Glycosidase</keyword>
<dbReference type="GO" id="GO:0005975">
    <property type="term" value="P:carbohydrate metabolic process"/>
    <property type="evidence" value="ECO:0007669"/>
    <property type="project" value="InterPro"/>
</dbReference>
<evidence type="ECO:0000256" key="1">
    <source>
        <dbReference type="ARBA" id="ARBA00004834"/>
    </source>
</evidence>
<accession>A0A1Y1CER3</accession>
<comment type="pathway">
    <text evidence="1">Glycan metabolism; L-arabinan degradation.</text>
</comment>
<reference evidence="7" key="2">
    <citation type="journal article" date="2020" name="Antonie Van Leeuwenhoek">
        <title>Labilibaculum antarcticum sp. nov., a novel facultative anaerobic, psychrotorelant bacterium isolated from marine sediment of Antarctica.</title>
        <authorList>
            <person name="Watanabe M."/>
            <person name="Kojima H."/>
            <person name="Fukui M."/>
        </authorList>
    </citation>
    <scope>NUCLEOTIDE SEQUENCE [LARGE SCALE GENOMIC DNA]</scope>
    <source>
        <strain evidence="7">SPP2</strain>
    </source>
</reference>
<proteinExistence type="inferred from homology"/>
<reference evidence="6 7" key="1">
    <citation type="journal article" date="2018" name="Mar. Genomics">
        <title>Complete genome sequence of Marinifilaceae bacterium strain SPP2, isolated from the Antarctic marine sediment.</title>
        <authorList>
            <person name="Watanabe M."/>
            <person name="Kojima H."/>
            <person name="Fukui M."/>
        </authorList>
    </citation>
    <scope>NUCLEOTIDE SEQUENCE [LARGE SCALE GENOMIC DNA]</scope>
    <source>
        <strain evidence="6 7">SPP2</strain>
    </source>
</reference>
<dbReference type="PANTHER" id="PTHR43301:SF3">
    <property type="entry name" value="ARABINAN ENDO-1,5-ALPHA-L-ARABINOSIDASE A-RELATED"/>
    <property type="match status" value="1"/>
</dbReference>
<dbReference type="OrthoDB" id="9801455at2"/>
<evidence type="ECO:0000256" key="5">
    <source>
        <dbReference type="RuleBase" id="RU361187"/>
    </source>
</evidence>
<dbReference type="Proteomes" id="UP000218267">
    <property type="component" value="Chromosome"/>
</dbReference>
<dbReference type="Pfam" id="PF04616">
    <property type="entry name" value="Glyco_hydro_43"/>
    <property type="match status" value="1"/>
</dbReference>
<gene>
    <name evidence="6" type="ORF">ALGA_0421</name>
</gene>
<dbReference type="GO" id="GO:0004553">
    <property type="term" value="F:hydrolase activity, hydrolyzing O-glycosyl compounds"/>
    <property type="evidence" value="ECO:0007669"/>
    <property type="project" value="InterPro"/>
</dbReference>
<dbReference type="InterPro" id="IPR023296">
    <property type="entry name" value="Glyco_hydro_beta-prop_sf"/>
</dbReference>
<dbReference type="EMBL" id="AP018042">
    <property type="protein sequence ID" value="BAX78815.1"/>
    <property type="molecule type" value="Genomic_DNA"/>
</dbReference>
<evidence type="ECO:0000256" key="3">
    <source>
        <dbReference type="ARBA" id="ARBA00022801"/>
    </source>
</evidence>
<dbReference type="SUPFAM" id="SSF75005">
    <property type="entry name" value="Arabinanase/levansucrase/invertase"/>
    <property type="match status" value="1"/>
</dbReference>
<sequence length="344" mass="38567">MKHHLLRTLKGVGVVIITLFLCYACSVNKKLKVIETTNSIKADSISFHYSKISGVGFDSGCNRRDNSDIIKVDDKYYVYYSKMDSLTTSGYWASIWYATSEDEGYTWQEQGIALGLGEKGTFDSHSVFTPNILEYEGKYYLYYTGVKPTPGNKDNIFESNSTNDYTAIGLAVADSPNGPFLRSKNNPVLEISQVAEDFDSYRIDDAALLVRDNKVWLYYKGRSILYGKEGPKHTKMGLAIADKPEGPFIKQTKPLIDKGHEVMIWNQNGGIASLASLSQSIHFADDGIHFSPIYIGLVNIPKALGLYRPSLNDGNRNAQVPGWGIAMTHKNKRVYLMRYIMSKK</sequence>